<dbReference type="PROSITE" id="PS50011">
    <property type="entry name" value="PROTEIN_KINASE_DOM"/>
    <property type="match status" value="1"/>
</dbReference>
<evidence type="ECO:0000256" key="6">
    <source>
        <dbReference type="PROSITE-ProRule" id="PRU10141"/>
    </source>
</evidence>
<reference evidence="9 10" key="1">
    <citation type="journal article" date="2014" name="Agronomy (Basel)">
        <title>A Draft Genome Sequence for Ensete ventricosum, the Drought-Tolerant Tree Against Hunger.</title>
        <authorList>
            <person name="Harrison J."/>
            <person name="Moore K.A."/>
            <person name="Paszkiewicz K."/>
            <person name="Jones T."/>
            <person name="Grant M."/>
            <person name="Ambacheew D."/>
            <person name="Muzemil S."/>
            <person name="Studholme D.J."/>
        </authorList>
    </citation>
    <scope>NUCLEOTIDE SEQUENCE [LARGE SCALE GENOMIC DNA]</scope>
</reference>
<dbReference type="EMBL" id="AMZH03007774">
    <property type="protein sequence ID" value="RRT60461.1"/>
    <property type="molecule type" value="Genomic_DNA"/>
</dbReference>
<keyword evidence="7" id="KW-1133">Transmembrane helix</keyword>
<keyword evidence="7" id="KW-0812">Transmembrane</keyword>
<dbReference type="GO" id="GO:0005524">
    <property type="term" value="F:ATP binding"/>
    <property type="evidence" value="ECO:0007669"/>
    <property type="project" value="UniProtKB-UniRule"/>
</dbReference>
<keyword evidence="7" id="KW-0472">Membrane</keyword>
<feature type="binding site" evidence="6">
    <location>
        <position position="48"/>
    </location>
    <ligand>
        <name>ATP</name>
        <dbReference type="ChEBI" id="CHEBI:30616"/>
    </ligand>
</feature>
<dbReference type="PANTHER" id="PTHR43895:SF145">
    <property type="entry name" value="CBL-INTERACTING SERINE_THREONINE-PROTEIN KINASE 9"/>
    <property type="match status" value="1"/>
</dbReference>
<proteinExistence type="predicted"/>
<feature type="transmembrane region" description="Helical" evidence="7">
    <location>
        <begin position="67"/>
        <end position="85"/>
    </location>
</feature>
<dbReference type="Proteomes" id="UP000287651">
    <property type="component" value="Unassembled WGS sequence"/>
</dbReference>
<evidence type="ECO:0000259" key="8">
    <source>
        <dbReference type="PROSITE" id="PS50011"/>
    </source>
</evidence>
<sequence length="124" mass="14432">KEGRMSGGGVGTRTRVGRYELGRTLGEGSFAKVKYARDVRTGNSFAIKILDKQQVLRHKMVEQVRELLLAPLSFVFNFSAYRYLVNMRRVMYKKFLCFLLQIKREISTMKLIKHPNVVQIYEVL</sequence>
<keyword evidence="2" id="KW-0808">Transferase</keyword>
<dbReference type="PROSITE" id="PS00107">
    <property type="entry name" value="PROTEIN_KINASE_ATP"/>
    <property type="match status" value="1"/>
</dbReference>
<keyword evidence="3 6" id="KW-0547">Nucleotide-binding</keyword>
<evidence type="ECO:0000256" key="2">
    <source>
        <dbReference type="ARBA" id="ARBA00022679"/>
    </source>
</evidence>
<dbReference type="SUPFAM" id="SSF56112">
    <property type="entry name" value="Protein kinase-like (PK-like)"/>
    <property type="match status" value="1"/>
</dbReference>
<name>A0A426Z922_ENSVE</name>
<accession>A0A426Z922</accession>
<dbReference type="GO" id="GO:0007165">
    <property type="term" value="P:signal transduction"/>
    <property type="evidence" value="ECO:0007669"/>
    <property type="project" value="TreeGrafter"/>
</dbReference>
<dbReference type="GO" id="GO:0004674">
    <property type="term" value="F:protein serine/threonine kinase activity"/>
    <property type="evidence" value="ECO:0007669"/>
    <property type="project" value="UniProtKB-KW"/>
</dbReference>
<evidence type="ECO:0000256" key="7">
    <source>
        <dbReference type="SAM" id="Phobius"/>
    </source>
</evidence>
<feature type="non-terminal residue" evidence="9">
    <location>
        <position position="1"/>
    </location>
</feature>
<feature type="domain" description="Protein kinase" evidence="8">
    <location>
        <begin position="19"/>
        <end position="124"/>
    </location>
</feature>
<dbReference type="PANTHER" id="PTHR43895">
    <property type="entry name" value="CALCIUM/CALMODULIN-DEPENDENT PROTEIN KINASE KINASE-RELATED"/>
    <property type="match status" value="1"/>
</dbReference>
<keyword evidence="5 6" id="KW-0067">ATP-binding</keyword>
<protein>
    <recommendedName>
        <fullName evidence="8">Protein kinase domain-containing protein</fullName>
    </recommendedName>
</protein>
<evidence type="ECO:0000256" key="1">
    <source>
        <dbReference type="ARBA" id="ARBA00022527"/>
    </source>
</evidence>
<comment type="caution">
    <text evidence="9">The sequence shown here is derived from an EMBL/GenBank/DDBJ whole genome shotgun (WGS) entry which is preliminary data.</text>
</comment>
<dbReference type="InterPro" id="IPR000719">
    <property type="entry name" value="Prot_kinase_dom"/>
</dbReference>
<dbReference type="AlphaFoldDB" id="A0A426Z922"/>
<dbReference type="InterPro" id="IPR011009">
    <property type="entry name" value="Kinase-like_dom_sf"/>
</dbReference>
<dbReference type="Gene3D" id="3.30.200.20">
    <property type="entry name" value="Phosphorylase Kinase, domain 1"/>
    <property type="match status" value="2"/>
</dbReference>
<gene>
    <name evidence="9" type="ORF">B296_00009598</name>
</gene>
<keyword evidence="4" id="KW-0418">Kinase</keyword>
<evidence type="ECO:0000256" key="5">
    <source>
        <dbReference type="ARBA" id="ARBA00022840"/>
    </source>
</evidence>
<organism evidence="9 10">
    <name type="scientific">Ensete ventricosum</name>
    <name type="common">Abyssinian banana</name>
    <name type="synonym">Musa ensete</name>
    <dbReference type="NCBI Taxonomy" id="4639"/>
    <lineage>
        <taxon>Eukaryota</taxon>
        <taxon>Viridiplantae</taxon>
        <taxon>Streptophyta</taxon>
        <taxon>Embryophyta</taxon>
        <taxon>Tracheophyta</taxon>
        <taxon>Spermatophyta</taxon>
        <taxon>Magnoliopsida</taxon>
        <taxon>Liliopsida</taxon>
        <taxon>Zingiberales</taxon>
        <taxon>Musaceae</taxon>
        <taxon>Ensete</taxon>
    </lineage>
</organism>
<evidence type="ECO:0000313" key="10">
    <source>
        <dbReference type="Proteomes" id="UP000287651"/>
    </source>
</evidence>
<keyword evidence="1" id="KW-0723">Serine/threonine-protein kinase</keyword>
<evidence type="ECO:0000256" key="3">
    <source>
        <dbReference type="ARBA" id="ARBA00022741"/>
    </source>
</evidence>
<evidence type="ECO:0000313" key="9">
    <source>
        <dbReference type="EMBL" id="RRT60461.1"/>
    </source>
</evidence>
<dbReference type="InterPro" id="IPR017441">
    <property type="entry name" value="Protein_kinase_ATP_BS"/>
</dbReference>
<evidence type="ECO:0000256" key="4">
    <source>
        <dbReference type="ARBA" id="ARBA00022777"/>
    </source>
</evidence>